<keyword evidence="6 10" id="KW-1133">Transmembrane helix</keyword>
<feature type="transmembrane region" description="Helical" evidence="10">
    <location>
        <begin position="439"/>
        <end position="460"/>
    </location>
</feature>
<evidence type="ECO:0000256" key="4">
    <source>
        <dbReference type="ARBA" id="ARBA00022692"/>
    </source>
</evidence>
<evidence type="ECO:0000256" key="5">
    <source>
        <dbReference type="ARBA" id="ARBA00022725"/>
    </source>
</evidence>
<feature type="transmembrane region" description="Helical" evidence="10">
    <location>
        <begin position="1060"/>
        <end position="1080"/>
    </location>
</feature>
<feature type="transmembrane region" description="Helical" evidence="10">
    <location>
        <begin position="531"/>
        <end position="551"/>
    </location>
</feature>
<evidence type="ECO:0000256" key="8">
    <source>
        <dbReference type="ARBA" id="ARBA00023170"/>
    </source>
</evidence>
<keyword evidence="3" id="KW-0716">Sensory transduction</keyword>
<feature type="transmembrane region" description="Helical" evidence="10">
    <location>
        <begin position="124"/>
        <end position="144"/>
    </location>
</feature>
<feature type="transmembrane region" description="Helical" evidence="10">
    <location>
        <begin position="651"/>
        <end position="668"/>
    </location>
</feature>
<dbReference type="AlphaFoldDB" id="A0A6J1PTS0"/>
<evidence type="ECO:0000256" key="10">
    <source>
        <dbReference type="SAM" id="Phobius"/>
    </source>
</evidence>
<evidence type="ECO:0000313" key="11">
    <source>
        <dbReference type="Proteomes" id="UP000504618"/>
    </source>
</evidence>
<evidence type="ECO:0000256" key="9">
    <source>
        <dbReference type="ARBA" id="ARBA00023224"/>
    </source>
</evidence>
<evidence type="ECO:0000256" key="3">
    <source>
        <dbReference type="ARBA" id="ARBA00022606"/>
    </source>
</evidence>
<comment type="subcellular location">
    <subcellularLocation>
        <location evidence="1">Cell membrane</location>
        <topology evidence="1">Multi-pass membrane protein</topology>
    </subcellularLocation>
</comment>
<keyword evidence="11" id="KW-1185">Reference proteome</keyword>
<feature type="transmembrane region" description="Helical" evidence="10">
    <location>
        <begin position="472"/>
        <end position="493"/>
    </location>
</feature>
<feature type="transmembrane region" description="Helical" evidence="10">
    <location>
        <begin position="950"/>
        <end position="971"/>
    </location>
</feature>
<feature type="transmembrane region" description="Helical" evidence="10">
    <location>
        <begin position="176"/>
        <end position="202"/>
    </location>
</feature>
<feature type="transmembrane region" description="Helical" evidence="10">
    <location>
        <begin position="813"/>
        <end position="833"/>
    </location>
</feature>
<evidence type="ECO:0000256" key="1">
    <source>
        <dbReference type="ARBA" id="ARBA00004651"/>
    </source>
</evidence>
<evidence type="ECO:0000256" key="2">
    <source>
        <dbReference type="ARBA" id="ARBA00022475"/>
    </source>
</evidence>
<keyword evidence="9" id="KW-0807">Transducer</keyword>
<organism evidence="11 12">
    <name type="scientific">Temnothorax curvispinosus</name>
    <dbReference type="NCBI Taxonomy" id="300111"/>
    <lineage>
        <taxon>Eukaryota</taxon>
        <taxon>Metazoa</taxon>
        <taxon>Ecdysozoa</taxon>
        <taxon>Arthropoda</taxon>
        <taxon>Hexapoda</taxon>
        <taxon>Insecta</taxon>
        <taxon>Pterygota</taxon>
        <taxon>Neoptera</taxon>
        <taxon>Endopterygota</taxon>
        <taxon>Hymenoptera</taxon>
        <taxon>Apocrita</taxon>
        <taxon>Aculeata</taxon>
        <taxon>Formicoidea</taxon>
        <taxon>Formicidae</taxon>
        <taxon>Myrmicinae</taxon>
        <taxon>Temnothorax</taxon>
    </lineage>
</organism>
<feature type="transmembrane region" description="Helical" evidence="10">
    <location>
        <begin position="33"/>
        <end position="51"/>
    </location>
</feature>
<feature type="transmembrane region" description="Helical" evidence="10">
    <location>
        <begin position="680"/>
        <end position="699"/>
    </location>
</feature>
<gene>
    <name evidence="12" type="primary">LOC112455138</name>
</gene>
<evidence type="ECO:0000313" key="12">
    <source>
        <dbReference type="RefSeq" id="XP_024872646.1"/>
    </source>
</evidence>
<proteinExistence type="predicted"/>
<name>A0A6J1PTS0_9HYME</name>
<dbReference type="PANTHER" id="PTHR21137:SF35">
    <property type="entry name" value="ODORANT RECEPTOR 19A-RELATED"/>
    <property type="match status" value="1"/>
</dbReference>
<keyword evidence="2" id="KW-1003">Cell membrane</keyword>
<feature type="transmembrane region" description="Helical" evidence="10">
    <location>
        <begin position="245"/>
        <end position="265"/>
    </location>
</feature>
<dbReference type="GO" id="GO:0005886">
    <property type="term" value="C:plasma membrane"/>
    <property type="evidence" value="ECO:0007669"/>
    <property type="project" value="UniProtKB-SubCell"/>
</dbReference>
<reference evidence="12" key="1">
    <citation type="submission" date="2025-08" db="UniProtKB">
        <authorList>
            <consortium name="RefSeq"/>
        </authorList>
    </citation>
    <scope>IDENTIFICATION</scope>
    <source>
        <tissue evidence="12">Whole body</tissue>
    </source>
</reference>
<dbReference type="RefSeq" id="XP_024872646.1">
    <property type="nucleotide sequence ID" value="XM_025016878.1"/>
</dbReference>
<feature type="transmembrane region" description="Helical" evidence="10">
    <location>
        <begin position="1031"/>
        <end position="1048"/>
    </location>
</feature>
<dbReference type="GO" id="GO:0007165">
    <property type="term" value="P:signal transduction"/>
    <property type="evidence" value="ECO:0007669"/>
    <property type="project" value="UniProtKB-KW"/>
</dbReference>
<dbReference type="GeneID" id="112455138"/>
<feature type="transmembrane region" description="Helical" evidence="10">
    <location>
        <begin position="563"/>
        <end position="583"/>
    </location>
</feature>
<dbReference type="OrthoDB" id="7533586at2759"/>
<evidence type="ECO:0000256" key="6">
    <source>
        <dbReference type="ARBA" id="ARBA00022989"/>
    </source>
</evidence>
<keyword evidence="8" id="KW-0675">Receptor</keyword>
<dbReference type="InterPro" id="IPR004117">
    <property type="entry name" value="7tm6_olfct_rcpt"/>
</dbReference>
<dbReference type="GO" id="GO:0004984">
    <property type="term" value="F:olfactory receptor activity"/>
    <property type="evidence" value="ECO:0007669"/>
    <property type="project" value="InterPro"/>
</dbReference>
<protein>
    <submittedName>
        <fullName evidence="12">Uncharacterized protein LOC112455138</fullName>
    </submittedName>
</protein>
<evidence type="ECO:0000256" key="7">
    <source>
        <dbReference type="ARBA" id="ARBA00023136"/>
    </source>
</evidence>
<keyword evidence="5" id="KW-0552">Olfaction</keyword>
<feature type="transmembrane region" description="Helical" evidence="10">
    <location>
        <begin position="911"/>
        <end position="930"/>
    </location>
</feature>
<feature type="transmembrane region" description="Helical" evidence="10">
    <location>
        <begin position="63"/>
        <end position="81"/>
    </location>
</feature>
<dbReference type="PANTHER" id="PTHR21137">
    <property type="entry name" value="ODORANT RECEPTOR"/>
    <property type="match status" value="1"/>
</dbReference>
<keyword evidence="7 10" id="KW-0472">Membrane</keyword>
<sequence length="1157" mass="134078">MDALKFTLAILAIAGCWRPFSWTSLIKHTLYNAYSLLIISLLYSYTLTQFMDFVLNVNNPDDFTNVVYLMLTLFSSCYKILDLWVNHKSLAELIQNLTEGTFKPLVPVEIEIRRKFDKVIQNNAMCYAMLVAVSCAFQILVSLLTNFRKRQLTFGGWIPYDYSSFVMFSLTYAHQIVGGVASCIINVACDCLIVGLLLHLCCQITILESRLKGIIYGHYTLSDCVRHHHHIIEYAYATNAKFTKIIAFQFVASTFIMCSNLYQLSRNKFNANFIGLFSYTSCVLAEIFIYCWFGNKLKLMSFQLVDNIFETEWIALDNKTKRSLLIIMNRAMRPIEFTHTAHILNMNLDSFVAIEILEYRLKNILTNQFTLGYCIHHHNRILHIEACNIRYISKYICIFLNSNKTKMHILKFTFLIVTFVGCFRPLTWTSQFRRAIYNLYRIFIITILYTFAFLQFMDILLNVDNPDDFTNILYMALNVSVSGFKLLIMWLNYENVTTLITALNEEPFKPLDPAELGIRQKFDTLIRSNTLRYSILIATSWTFMSLMSLLTDFRHRKLTYREWVPYDYSSYMVFCVTYAHQILSTFYCASVNVACDTLICGFLMHVYCQIEMLEHRLKKILSDQSILDYCIRHHNSIFEFACSINAKFSQIIGLQFIISTLIICSNLYQLSQSSLNTDSIGLIGFTCCMLTEIFIYCWFGHKIKSKSVQLSDSIFQIKWPMLNNSVKRDLLIIMKRAIVPIEFTTAHIISLNLDSFVALLKTSYSAYNLLLMLGKWMLRSDVQKKSEMPVLKFTLTVLAVAGCWRPTSWTSLFRYIMYNAYTASIIIILYTFAMTQIMELLNADDPDAIGDALFNALISFLAGYKAIIIRINHDDIAMLIDNLVEKPFKPIDLNENMIREKFDKRITNNTLCYLTLVMVTAFYMIFLSLLTDFKNGVLLYKAWLPFDCSISVLFSFVYIHQILTLIFIGLLHSTCDNLICGLLLHICCQIEILEYRLSNITNGPGNLRDCVNHHIYIFQYAYMLNDRFSKIIPSEFAMITVVMCYNLIHMAFKSSNTVSYIQDVMVVASTMAPIFYYCWFGNEIKLKSLQLSDSIYNLEWTLFSNNIKKGLLMIMNRATIPIEFTSADIIPVNLDSFLRVLKTSYSLFNVLIHSQKH</sequence>
<dbReference type="Pfam" id="PF02949">
    <property type="entry name" value="7tm_6"/>
    <property type="match status" value="3"/>
</dbReference>
<feature type="transmembrane region" description="Helical" evidence="10">
    <location>
        <begin position="271"/>
        <end position="293"/>
    </location>
</feature>
<dbReference type="Proteomes" id="UP000504618">
    <property type="component" value="Unplaced"/>
</dbReference>
<accession>A0A6J1PTS0</accession>
<keyword evidence="4 10" id="KW-0812">Transmembrane</keyword>
<dbReference type="GO" id="GO:0005549">
    <property type="term" value="F:odorant binding"/>
    <property type="evidence" value="ECO:0007669"/>
    <property type="project" value="InterPro"/>
</dbReference>
<dbReference type="PROSITE" id="PS51257">
    <property type="entry name" value="PROKAR_LIPOPROTEIN"/>
    <property type="match status" value="1"/>
</dbReference>